<dbReference type="InterPro" id="IPR052610">
    <property type="entry name" value="bHLH_transcription_regulator"/>
</dbReference>
<sequence>MDNNCISLAHAVEEMKDLDERLKMLEERAGIDEPVVLADDDDEEEQALPEIKARVYSTNILLKIQCEKRKGVLVNLLVELDKFDLEVSSASVVQFGSLVLDITITAEMGIEFSVPVKDVVTALRCSCLINCLR</sequence>
<name>A0ABD3DH35_9LAMI</name>
<accession>A0ABD3DH35</accession>
<dbReference type="AlphaFoldDB" id="A0ABD3DH35"/>
<comment type="caution">
    <text evidence="1">The sequence shown here is derived from an EMBL/GenBank/DDBJ whole genome shotgun (WGS) entry which is preliminary data.</text>
</comment>
<dbReference type="Proteomes" id="UP001632038">
    <property type="component" value="Unassembled WGS sequence"/>
</dbReference>
<keyword evidence="2" id="KW-1185">Reference proteome</keyword>
<gene>
    <name evidence="1" type="ORF">CASFOL_015342</name>
</gene>
<dbReference type="PANTHER" id="PTHR45959:SF2">
    <property type="entry name" value="BHLH TRANSCRIPTION FACTOR"/>
    <property type="match status" value="1"/>
</dbReference>
<protein>
    <submittedName>
        <fullName evidence="1">Uncharacterized protein</fullName>
    </submittedName>
</protein>
<dbReference type="EMBL" id="JAVIJP010000017">
    <property type="protein sequence ID" value="KAL3640374.1"/>
    <property type="molecule type" value="Genomic_DNA"/>
</dbReference>
<proteinExistence type="predicted"/>
<reference evidence="2" key="1">
    <citation type="journal article" date="2024" name="IScience">
        <title>Strigolactones Initiate the Formation of Haustorium-like Structures in Castilleja.</title>
        <authorList>
            <person name="Buerger M."/>
            <person name="Peterson D."/>
            <person name="Chory J."/>
        </authorList>
    </citation>
    <scope>NUCLEOTIDE SEQUENCE [LARGE SCALE GENOMIC DNA]</scope>
</reference>
<dbReference type="PANTHER" id="PTHR45959">
    <property type="entry name" value="BHLH TRANSCRIPTION FACTOR"/>
    <property type="match status" value="1"/>
</dbReference>
<organism evidence="1 2">
    <name type="scientific">Castilleja foliolosa</name>
    <dbReference type="NCBI Taxonomy" id="1961234"/>
    <lineage>
        <taxon>Eukaryota</taxon>
        <taxon>Viridiplantae</taxon>
        <taxon>Streptophyta</taxon>
        <taxon>Embryophyta</taxon>
        <taxon>Tracheophyta</taxon>
        <taxon>Spermatophyta</taxon>
        <taxon>Magnoliopsida</taxon>
        <taxon>eudicotyledons</taxon>
        <taxon>Gunneridae</taxon>
        <taxon>Pentapetalae</taxon>
        <taxon>asterids</taxon>
        <taxon>lamiids</taxon>
        <taxon>Lamiales</taxon>
        <taxon>Orobanchaceae</taxon>
        <taxon>Pedicularideae</taxon>
        <taxon>Castillejinae</taxon>
        <taxon>Castilleja</taxon>
    </lineage>
</organism>
<evidence type="ECO:0000313" key="2">
    <source>
        <dbReference type="Proteomes" id="UP001632038"/>
    </source>
</evidence>
<evidence type="ECO:0000313" key="1">
    <source>
        <dbReference type="EMBL" id="KAL3640374.1"/>
    </source>
</evidence>